<dbReference type="AlphaFoldDB" id="A0A1U9QVU1"/>
<dbReference type="EMBL" id="CP018047">
    <property type="protein sequence ID" value="AQU68366.1"/>
    <property type="molecule type" value="Genomic_DNA"/>
</dbReference>
<evidence type="ECO:0000313" key="4">
    <source>
        <dbReference type="Proteomes" id="UP000189677"/>
    </source>
</evidence>
<accession>A0A1U9QVU1</accession>
<reference evidence="3 4" key="1">
    <citation type="submission" date="2016-11" db="EMBL/GenBank/DDBJ databases">
        <title>Complete genome sequence of Streptomyces niveus SCSIO 3406.</title>
        <authorList>
            <person name="Zhu Q."/>
            <person name="Cheng W."/>
            <person name="Song Y."/>
            <person name="Li Q."/>
            <person name="Ju J."/>
        </authorList>
    </citation>
    <scope>NUCLEOTIDE SEQUENCE [LARGE SCALE GENOMIC DNA]</scope>
    <source>
        <strain evidence="3 4">SCSIO 3406</strain>
    </source>
</reference>
<evidence type="ECO:0000313" key="3">
    <source>
        <dbReference type="EMBL" id="AQU68366.1"/>
    </source>
</evidence>
<evidence type="ECO:0008006" key="5">
    <source>
        <dbReference type="Google" id="ProtNLM"/>
    </source>
</evidence>
<keyword evidence="1" id="KW-0233">DNA recombination</keyword>
<dbReference type="Proteomes" id="UP000189677">
    <property type="component" value="Chromosome"/>
</dbReference>
<dbReference type="GO" id="GO:0003677">
    <property type="term" value="F:DNA binding"/>
    <property type="evidence" value="ECO:0007669"/>
    <property type="project" value="InterPro"/>
</dbReference>
<protein>
    <recommendedName>
        <fullName evidence="5">Tyr recombinase domain-containing protein</fullName>
    </recommendedName>
</protein>
<evidence type="ECO:0000256" key="1">
    <source>
        <dbReference type="ARBA" id="ARBA00023172"/>
    </source>
</evidence>
<dbReference type="InterPro" id="IPR011010">
    <property type="entry name" value="DNA_brk_join_enz"/>
</dbReference>
<evidence type="ECO:0000256" key="2">
    <source>
        <dbReference type="SAM" id="MobiDB-lite"/>
    </source>
</evidence>
<feature type="compositionally biased region" description="Polar residues" evidence="2">
    <location>
        <begin position="137"/>
        <end position="147"/>
    </location>
</feature>
<name>A0A1U9QVU1_STRNV</name>
<sequence length="191" mass="21605">MRVDVRTFLNRGRTTRQGCTQGLDTERKKRCAIGERYQKQISPSTVTYVHSVLKSALEHAVREDEPPRNIARNIKTSAARLRSFQPFTAAEARQLISFHDLRHSTATLLLEQGVDLDVIKENSGQALRHPVQPATRPDSTTATNHTLCSIHPPTLPSRRPEAPPEQFRRGLLISLPQGLRNPLLQPQHNRF</sequence>
<keyword evidence="4" id="KW-1185">Reference proteome</keyword>
<gene>
    <name evidence="3" type="ORF">BBN63_21255</name>
</gene>
<dbReference type="Gene3D" id="1.10.443.10">
    <property type="entry name" value="Intergrase catalytic core"/>
    <property type="match status" value="1"/>
</dbReference>
<dbReference type="InterPro" id="IPR013762">
    <property type="entry name" value="Integrase-like_cat_sf"/>
</dbReference>
<dbReference type="GO" id="GO:0006310">
    <property type="term" value="P:DNA recombination"/>
    <property type="evidence" value="ECO:0007669"/>
    <property type="project" value="UniProtKB-KW"/>
</dbReference>
<dbReference type="SUPFAM" id="SSF56349">
    <property type="entry name" value="DNA breaking-rejoining enzymes"/>
    <property type="match status" value="2"/>
</dbReference>
<proteinExistence type="predicted"/>
<dbReference type="GO" id="GO:0015074">
    <property type="term" value="P:DNA integration"/>
    <property type="evidence" value="ECO:0007669"/>
    <property type="project" value="InterPro"/>
</dbReference>
<organism evidence="3 4">
    <name type="scientific">Streptomyces niveus</name>
    <name type="common">Streptomyces spheroides</name>
    <dbReference type="NCBI Taxonomy" id="193462"/>
    <lineage>
        <taxon>Bacteria</taxon>
        <taxon>Bacillati</taxon>
        <taxon>Actinomycetota</taxon>
        <taxon>Actinomycetes</taxon>
        <taxon>Kitasatosporales</taxon>
        <taxon>Streptomycetaceae</taxon>
        <taxon>Streptomyces</taxon>
    </lineage>
</organism>
<feature type="region of interest" description="Disordered" evidence="2">
    <location>
        <begin position="127"/>
        <end position="163"/>
    </location>
</feature>
<dbReference type="KEGG" id="snw:BBN63_21255"/>